<reference evidence="1" key="1">
    <citation type="journal article" date="2004" name="Nature">
        <title>Genome duplication in the teleost fish Tetraodon nigroviridis reveals the early vertebrate proto-karyotype.</title>
        <authorList>
            <person name="Jaillon O."/>
            <person name="Aury J.-M."/>
            <person name="Brunet F."/>
            <person name="Petit J.-L."/>
            <person name="Stange-Thomann N."/>
            <person name="Mauceli E."/>
            <person name="Bouneau L."/>
            <person name="Fischer C."/>
            <person name="Ozouf-Costaz C."/>
            <person name="Bernot A."/>
            <person name="Nicaud S."/>
            <person name="Jaffe D."/>
            <person name="Fisher S."/>
            <person name="Lutfalla G."/>
            <person name="Dossat C."/>
            <person name="Segurens B."/>
            <person name="Dasilva C."/>
            <person name="Salanoubat M."/>
            <person name="Levy M."/>
            <person name="Boudet N."/>
            <person name="Castellano S."/>
            <person name="Anthouard V."/>
            <person name="Jubin C."/>
            <person name="Castelli V."/>
            <person name="Katinka M."/>
            <person name="Vacherie B."/>
            <person name="Biemont C."/>
            <person name="Skalli Z."/>
            <person name="Cattolico L."/>
            <person name="Poulain J."/>
            <person name="De Berardinis V."/>
            <person name="Cruaud C."/>
            <person name="Duprat S."/>
            <person name="Brottier P."/>
            <person name="Coutanceau J.-P."/>
            <person name="Gouzy J."/>
            <person name="Parra G."/>
            <person name="Lardier G."/>
            <person name="Chapple C."/>
            <person name="McKernan K.J."/>
            <person name="McEwan P."/>
            <person name="Bosak S."/>
            <person name="Kellis M."/>
            <person name="Volff J.-N."/>
            <person name="Guigo R."/>
            <person name="Zody M.C."/>
            <person name="Mesirov J."/>
            <person name="Lindblad-Toh K."/>
            <person name="Birren B."/>
            <person name="Nusbaum C."/>
            <person name="Kahn D."/>
            <person name="Robinson-Rechavi M."/>
            <person name="Laudet V."/>
            <person name="Schachter V."/>
            <person name="Quetier F."/>
            <person name="Saurin W."/>
            <person name="Scarpelli C."/>
            <person name="Wincker P."/>
            <person name="Lander E.S."/>
            <person name="Weissenbach J."/>
            <person name="Roest Crollius H."/>
        </authorList>
    </citation>
    <scope>NUCLEOTIDE SEQUENCE [LARGE SCALE GENOMIC DNA]</scope>
</reference>
<proteinExistence type="predicted"/>
<dbReference type="AlphaFoldDB" id="Q4S2V7"/>
<protein>
    <submittedName>
        <fullName evidence="1">(spotted green pufferfish) hypothetical protein</fullName>
    </submittedName>
</protein>
<reference evidence="1" key="2">
    <citation type="submission" date="2004-02" db="EMBL/GenBank/DDBJ databases">
        <authorList>
            <consortium name="Genoscope"/>
            <consortium name="Whitehead Institute Centre for Genome Research"/>
        </authorList>
    </citation>
    <scope>NUCLEOTIDE SEQUENCE</scope>
</reference>
<sequence>MAESVYKLEDEAFPSFLCKSLDSTGGRASLGNVTLGSGPGLPVAASTVAKIKPASETGGGTLLLLLWTDVTC</sequence>
<organism evidence="1">
    <name type="scientific">Tetraodon nigroviridis</name>
    <name type="common">Spotted green pufferfish</name>
    <name type="synonym">Chelonodon nigroviridis</name>
    <dbReference type="NCBI Taxonomy" id="99883"/>
    <lineage>
        <taxon>Eukaryota</taxon>
        <taxon>Metazoa</taxon>
        <taxon>Chordata</taxon>
        <taxon>Craniata</taxon>
        <taxon>Vertebrata</taxon>
        <taxon>Euteleostomi</taxon>
        <taxon>Actinopterygii</taxon>
        <taxon>Neopterygii</taxon>
        <taxon>Teleostei</taxon>
        <taxon>Neoteleostei</taxon>
        <taxon>Acanthomorphata</taxon>
        <taxon>Eupercaria</taxon>
        <taxon>Tetraodontiformes</taxon>
        <taxon>Tetradontoidea</taxon>
        <taxon>Tetraodontidae</taxon>
        <taxon>Tetraodon</taxon>
    </lineage>
</organism>
<gene>
    <name evidence="1" type="ORF">GSTENG00024911001</name>
</gene>
<dbReference type="EMBL" id="CAAE01014759">
    <property type="protein sequence ID" value="CAG05025.1"/>
    <property type="molecule type" value="Genomic_DNA"/>
</dbReference>
<dbReference type="KEGG" id="tng:GSTEN00024911G001"/>
<evidence type="ECO:0000313" key="1">
    <source>
        <dbReference type="EMBL" id="CAG05025.1"/>
    </source>
</evidence>
<dbReference type="OrthoDB" id="67059at2759"/>
<comment type="caution">
    <text evidence="1">The sequence shown here is derived from an EMBL/GenBank/DDBJ whole genome shotgun (WGS) entry which is preliminary data.</text>
</comment>
<name>Q4S2V7_TETNG</name>
<accession>Q4S2V7</accession>